<evidence type="ECO:0008006" key="3">
    <source>
        <dbReference type="Google" id="ProtNLM"/>
    </source>
</evidence>
<protein>
    <recommendedName>
        <fullName evidence="3">DNA primase</fullName>
    </recommendedName>
</protein>
<reference evidence="2" key="2">
    <citation type="journal article" date="2014" name="ISME J.">
        <title>Microbial stratification in low pH oxic and suboxic macroscopic growths along an acid mine drainage.</title>
        <authorList>
            <person name="Mendez-Garcia C."/>
            <person name="Mesa V."/>
            <person name="Sprenger R.R."/>
            <person name="Richter M."/>
            <person name="Diez M.S."/>
            <person name="Solano J."/>
            <person name="Bargiela R."/>
            <person name="Golyshina O.V."/>
            <person name="Manteca A."/>
            <person name="Ramos J.L."/>
            <person name="Gallego J.R."/>
            <person name="Llorente I."/>
            <person name="Martins Dos Santos V.A."/>
            <person name="Jensen O.N."/>
            <person name="Pelaez A.I."/>
            <person name="Sanchez J."/>
            <person name="Ferrer M."/>
        </authorList>
    </citation>
    <scope>NUCLEOTIDE SEQUENCE</scope>
</reference>
<feature type="compositionally biased region" description="Pro residues" evidence="1">
    <location>
        <begin position="71"/>
        <end position="89"/>
    </location>
</feature>
<sequence length="190" mass="20832">LVKCLRNKIPINQYLEMTGFESTGSTRQPMEERGEAGGRPPDHRRDNRRDDRREDRRDDRRDERRDDRGPRPVPPSAPAPPLPPPPETLPPELRKYFDLLGGVENTSKALVLGENDEVLVESPVGSMIEALTGLTTPAKALVFDGIVSQRVVDVAQEKGIGTVVASRVGAVGKFPESVRVLTRADLGGGH</sequence>
<dbReference type="EMBL" id="AUZX01000007">
    <property type="protein sequence ID" value="EQD81267.1"/>
    <property type="molecule type" value="Genomic_DNA"/>
</dbReference>
<proteinExistence type="predicted"/>
<gene>
    <name evidence="2" type="ORF">B1A_00008</name>
</gene>
<evidence type="ECO:0000313" key="2">
    <source>
        <dbReference type="EMBL" id="EQD81267.1"/>
    </source>
</evidence>
<dbReference type="AlphaFoldDB" id="T1CF98"/>
<feature type="region of interest" description="Disordered" evidence="1">
    <location>
        <begin position="20"/>
        <end position="92"/>
    </location>
</feature>
<reference evidence="2" key="1">
    <citation type="submission" date="2013-08" db="EMBL/GenBank/DDBJ databases">
        <authorList>
            <person name="Mendez C."/>
            <person name="Richter M."/>
            <person name="Ferrer M."/>
            <person name="Sanchez J."/>
        </authorList>
    </citation>
    <scope>NUCLEOTIDE SEQUENCE</scope>
</reference>
<name>T1CF98_9ZZZZ</name>
<evidence type="ECO:0000256" key="1">
    <source>
        <dbReference type="SAM" id="MobiDB-lite"/>
    </source>
</evidence>
<comment type="caution">
    <text evidence="2">The sequence shown here is derived from an EMBL/GenBank/DDBJ whole genome shotgun (WGS) entry which is preliminary data.</text>
</comment>
<feature type="compositionally biased region" description="Basic and acidic residues" evidence="1">
    <location>
        <begin position="29"/>
        <end position="70"/>
    </location>
</feature>
<accession>T1CF98</accession>
<organism evidence="2">
    <name type="scientific">mine drainage metagenome</name>
    <dbReference type="NCBI Taxonomy" id="410659"/>
    <lineage>
        <taxon>unclassified sequences</taxon>
        <taxon>metagenomes</taxon>
        <taxon>ecological metagenomes</taxon>
    </lineage>
</organism>
<feature type="non-terminal residue" evidence="2">
    <location>
        <position position="1"/>
    </location>
</feature>